<dbReference type="AlphaFoldDB" id="A0A4Y2FLR5"/>
<name>A0A4Y2FLR5_ARAVE</name>
<dbReference type="EMBL" id="BGPR01000986">
    <property type="protein sequence ID" value="GBM42103.1"/>
    <property type="molecule type" value="Genomic_DNA"/>
</dbReference>
<evidence type="ECO:0000313" key="2">
    <source>
        <dbReference type="Proteomes" id="UP000499080"/>
    </source>
</evidence>
<reference evidence="1 2" key="1">
    <citation type="journal article" date="2019" name="Sci. Rep.">
        <title>Orb-weaving spider Araneus ventricosus genome elucidates the spidroin gene catalogue.</title>
        <authorList>
            <person name="Kono N."/>
            <person name="Nakamura H."/>
            <person name="Ohtoshi R."/>
            <person name="Moran D.A.P."/>
            <person name="Shinohara A."/>
            <person name="Yoshida Y."/>
            <person name="Fujiwara M."/>
            <person name="Mori M."/>
            <person name="Tomita M."/>
            <person name="Arakawa K."/>
        </authorList>
    </citation>
    <scope>NUCLEOTIDE SEQUENCE [LARGE SCALE GENOMIC DNA]</scope>
</reference>
<accession>A0A4Y2FLR5</accession>
<evidence type="ECO:0000313" key="1">
    <source>
        <dbReference type="EMBL" id="GBM42103.1"/>
    </source>
</evidence>
<comment type="caution">
    <text evidence="1">The sequence shown here is derived from an EMBL/GenBank/DDBJ whole genome shotgun (WGS) entry which is preliminary data.</text>
</comment>
<keyword evidence="2" id="KW-1185">Reference proteome</keyword>
<proteinExistence type="predicted"/>
<organism evidence="1 2">
    <name type="scientific">Araneus ventricosus</name>
    <name type="common">Orbweaver spider</name>
    <name type="synonym">Epeira ventricosa</name>
    <dbReference type="NCBI Taxonomy" id="182803"/>
    <lineage>
        <taxon>Eukaryota</taxon>
        <taxon>Metazoa</taxon>
        <taxon>Ecdysozoa</taxon>
        <taxon>Arthropoda</taxon>
        <taxon>Chelicerata</taxon>
        <taxon>Arachnida</taxon>
        <taxon>Araneae</taxon>
        <taxon>Araneomorphae</taxon>
        <taxon>Entelegynae</taxon>
        <taxon>Araneoidea</taxon>
        <taxon>Araneidae</taxon>
        <taxon>Araneus</taxon>
    </lineage>
</organism>
<dbReference type="Proteomes" id="UP000499080">
    <property type="component" value="Unassembled WGS sequence"/>
</dbReference>
<gene>
    <name evidence="1" type="ORF">AVEN_260266_1</name>
</gene>
<protein>
    <submittedName>
        <fullName evidence="1">Uncharacterized protein</fullName>
    </submittedName>
</protein>
<sequence>MKSPVVLWLERLPCISMNTVSIPGSEELEAFSPSCIEIVQVGHSYVDCDADFGRIEKNLRKHETIFLPEQYREIIMQSGRNHHVTNMTPYFLDFKDVHNKLQLTNREGNVLNEKVAFRNSIKWIRVKEFGSGVLTRWTLHLQNICFEIEKFCDVKLTSSEHVGTRPSRIARDNEDAVKLSQWLSEHNNPFPKIDVIMSIDSGIVGADRYVQYLNNKYGQDIAVTFDRFPDDDKKSTKNCERLRRAAHFSPDVIFHEETVLQYTKEKLLANECNKKRFIELLKKALQKAIICVQQAVEDADLTIVNTAISVAPQYDYLRVVGEDIDLLVLLTALASAHSNVVSKSVEEEKRQIVITQPHHLIINSRINFCLFMLPVVVISHQHCLAKIATNYRCCSTACHEKLPLGANMVGKRKRSLEWGWMHTPSGLFSKKSEKVSLSDFSESHQSPSFNTFPVLARMHVDAGKHCIVGKACIVLYYANIALDSLAKIQCQSF</sequence>